<name>A0A8X6XK57_9ARAC</name>
<dbReference type="EMBL" id="BMAV01009995">
    <property type="protein sequence ID" value="GFY54681.1"/>
    <property type="molecule type" value="Genomic_DNA"/>
</dbReference>
<evidence type="ECO:0000313" key="2">
    <source>
        <dbReference type="EMBL" id="GFY54681.1"/>
    </source>
</evidence>
<accession>A0A8X6XK57</accession>
<proteinExistence type="predicted"/>
<feature type="compositionally biased region" description="Polar residues" evidence="1">
    <location>
        <begin position="149"/>
        <end position="160"/>
    </location>
</feature>
<evidence type="ECO:0008006" key="4">
    <source>
        <dbReference type="Google" id="ProtNLM"/>
    </source>
</evidence>
<evidence type="ECO:0000313" key="3">
    <source>
        <dbReference type="Proteomes" id="UP000886998"/>
    </source>
</evidence>
<organism evidence="2 3">
    <name type="scientific">Trichonephila inaurata madagascariensis</name>
    <dbReference type="NCBI Taxonomy" id="2747483"/>
    <lineage>
        <taxon>Eukaryota</taxon>
        <taxon>Metazoa</taxon>
        <taxon>Ecdysozoa</taxon>
        <taxon>Arthropoda</taxon>
        <taxon>Chelicerata</taxon>
        <taxon>Arachnida</taxon>
        <taxon>Araneae</taxon>
        <taxon>Araneomorphae</taxon>
        <taxon>Entelegynae</taxon>
        <taxon>Araneoidea</taxon>
        <taxon>Nephilidae</taxon>
        <taxon>Trichonephila</taxon>
        <taxon>Trichonephila inaurata</taxon>
    </lineage>
</organism>
<dbReference type="OrthoDB" id="6779830at2759"/>
<dbReference type="Proteomes" id="UP000886998">
    <property type="component" value="Unassembled WGS sequence"/>
</dbReference>
<reference evidence="2" key="1">
    <citation type="submission" date="2020-08" db="EMBL/GenBank/DDBJ databases">
        <title>Multicomponent nature underlies the extraordinary mechanical properties of spider dragline silk.</title>
        <authorList>
            <person name="Kono N."/>
            <person name="Nakamura H."/>
            <person name="Mori M."/>
            <person name="Yoshida Y."/>
            <person name="Ohtoshi R."/>
            <person name="Malay A.D."/>
            <person name="Moran D.A.P."/>
            <person name="Tomita M."/>
            <person name="Numata K."/>
            <person name="Arakawa K."/>
        </authorList>
    </citation>
    <scope>NUCLEOTIDE SEQUENCE</scope>
</reference>
<keyword evidence="3" id="KW-1185">Reference proteome</keyword>
<comment type="caution">
    <text evidence="2">The sequence shown here is derived from an EMBL/GenBank/DDBJ whole genome shotgun (WGS) entry which is preliminary data.</text>
</comment>
<evidence type="ECO:0000256" key="1">
    <source>
        <dbReference type="SAM" id="MobiDB-lite"/>
    </source>
</evidence>
<protein>
    <recommendedName>
        <fullName evidence="4">DDE-1 domain-containing protein</fullName>
    </recommendedName>
</protein>
<feature type="region of interest" description="Disordered" evidence="1">
    <location>
        <begin position="148"/>
        <end position="169"/>
    </location>
</feature>
<dbReference type="AlphaFoldDB" id="A0A8X6XK57"/>
<sequence length="169" mass="18452">MKPRKLLQRKDCGMSQMSRHGRREETVTVVACCNAEEKNLGYFILLILDGHASYCSDVAVLDLAAENDVVLFCLPSLNAAWGKKATVGNGTSRVSANEIYPYNPQSIPQHAFANSDSFSNDTAVVFTSGAWDMPTLAVASTSRARDSRLSPSVASTSTEHTGYFWPRNN</sequence>
<gene>
    <name evidence="2" type="ORF">TNIN_258661</name>
</gene>